<evidence type="ECO:0000313" key="5">
    <source>
        <dbReference type="EMBL" id="RMX01964.1"/>
    </source>
</evidence>
<dbReference type="InterPro" id="IPR018060">
    <property type="entry name" value="HTH_AraC"/>
</dbReference>
<keyword evidence="3" id="KW-0804">Transcription</keyword>
<dbReference type="AlphaFoldDB" id="A0A3M6QFT7"/>
<dbReference type="EMBL" id="RDQL01000002">
    <property type="protein sequence ID" value="RMX01964.1"/>
    <property type="molecule type" value="Genomic_DNA"/>
</dbReference>
<keyword evidence="1" id="KW-0805">Transcription regulation</keyword>
<dbReference type="Pfam" id="PF14525">
    <property type="entry name" value="AraC_binding_2"/>
    <property type="match status" value="1"/>
</dbReference>
<dbReference type="RefSeq" id="WP_122253199.1">
    <property type="nucleotide sequence ID" value="NZ_RDQL01000002.1"/>
</dbReference>
<dbReference type="PROSITE" id="PS01124">
    <property type="entry name" value="HTH_ARAC_FAMILY_2"/>
    <property type="match status" value="1"/>
</dbReference>
<sequence length="332" mass="37797">MASFLTQHAQLRSCDVGHVQRHITQVFCPHKLILLDQGASLDTHLFLRQGQDMAYGRLRYGAQVRIEPQPLDDFYLLQIPLRGQEQIHTPNACFSSTATLASVISPAQQFCMEHSHDADKLFVRIDRHGLERHFRDYFGQDPGAVLQFHPRIDWSQPAGASLRRLLNWQFAEISENGSLFEHPRHIQHFEQTLAYALLALQAHNQASNRPATVLPHVIRRALEFMEQHLPHCIGIADVAQAAGISVRSLHVGFRNHLHTSPMAHLKNMRLEAARRQLCSDRASVTQVALACGFTHLGQFAADYRKRYGERPSETLANARRDRLFTINHPKDN</sequence>
<dbReference type="InterPro" id="IPR035418">
    <property type="entry name" value="AraC-bd_2"/>
</dbReference>
<reference evidence="5 6" key="1">
    <citation type="submission" date="2018-10" db="EMBL/GenBank/DDBJ databases">
        <title>Comamonadaceae CDC group NO-1 genome sequencing and assembly.</title>
        <authorList>
            <person name="Bernier A.-M."/>
            <person name="Bernard K."/>
        </authorList>
    </citation>
    <scope>NUCLEOTIDE SEQUENCE [LARGE SCALE GENOMIC DNA]</scope>
    <source>
        <strain evidence="5 6">NML161473</strain>
    </source>
</reference>
<dbReference type="GO" id="GO:0043565">
    <property type="term" value="F:sequence-specific DNA binding"/>
    <property type="evidence" value="ECO:0007669"/>
    <property type="project" value="InterPro"/>
</dbReference>
<gene>
    <name evidence="5" type="ORF">EBQ25_01550</name>
</gene>
<dbReference type="SUPFAM" id="SSF46689">
    <property type="entry name" value="Homeodomain-like"/>
    <property type="match status" value="2"/>
</dbReference>
<comment type="caution">
    <text evidence="5">The sequence shown here is derived from an EMBL/GenBank/DDBJ whole genome shotgun (WGS) entry which is preliminary data.</text>
</comment>
<dbReference type="Gene3D" id="1.10.10.60">
    <property type="entry name" value="Homeodomain-like"/>
    <property type="match status" value="1"/>
</dbReference>
<dbReference type="Pfam" id="PF12833">
    <property type="entry name" value="HTH_18"/>
    <property type="match status" value="1"/>
</dbReference>
<dbReference type="Proteomes" id="UP000267035">
    <property type="component" value="Unassembled WGS sequence"/>
</dbReference>
<evidence type="ECO:0000256" key="2">
    <source>
        <dbReference type="ARBA" id="ARBA00023125"/>
    </source>
</evidence>
<dbReference type="SMART" id="SM00342">
    <property type="entry name" value="HTH_ARAC"/>
    <property type="match status" value="1"/>
</dbReference>
<accession>A0A3M6QFT7</accession>
<dbReference type="PANTHER" id="PTHR46796:SF12">
    <property type="entry name" value="HTH-TYPE DNA-BINDING TRANSCRIPTIONAL ACTIVATOR EUTR"/>
    <property type="match status" value="1"/>
</dbReference>
<keyword evidence="2" id="KW-0238">DNA-binding</keyword>
<evidence type="ECO:0000256" key="3">
    <source>
        <dbReference type="ARBA" id="ARBA00023163"/>
    </source>
</evidence>
<evidence type="ECO:0000313" key="6">
    <source>
        <dbReference type="Proteomes" id="UP000267035"/>
    </source>
</evidence>
<evidence type="ECO:0000256" key="1">
    <source>
        <dbReference type="ARBA" id="ARBA00023015"/>
    </source>
</evidence>
<dbReference type="GO" id="GO:0003700">
    <property type="term" value="F:DNA-binding transcription factor activity"/>
    <property type="evidence" value="ECO:0007669"/>
    <property type="project" value="InterPro"/>
</dbReference>
<protein>
    <submittedName>
        <fullName evidence="5">AraC family transcriptional regulator</fullName>
    </submittedName>
</protein>
<evidence type="ECO:0000259" key="4">
    <source>
        <dbReference type="PROSITE" id="PS01124"/>
    </source>
</evidence>
<keyword evidence="6" id="KW-1185">Reference proteome</keyword>
<dbReference type="PANTHER" id="PTHR46796">
    <property type="entry name" value="HTH-TYPE TRANSCRIPTIONAL ACTIVATOR RHAS-RELATED"/>
    <property type="match status" value="1"/>
</dbReference>
<dbReference type="InterPro" id="IPR009057">
    <property type="entry name" value="Homeodomain-like_sf"/>
</dbReference>
<organism evidence="5 6">
    <name type="scientific">Allofranklinella schreckenbergeri</name>
    <dbReference type="NCBI Taxonomy" id="1076744"/>
    <lineage>
        <taxon>Bacteria</taxon>
        <taxon>Pseudomonadati</taxon>
        <taxon>Pseudomonadota</taxon>
        <taxon>Betaproteobacteria</taxon>
        <taxon>Burkholderiales</taxon>
        <taxon>Comamonadaceae</taxon>
        <taxon>Allofranklinella</taxon>
    </lineage>
</organism>
<name>A0A3M6QFT7_9BURK</name>
<proteinExistence type="predicted"/>
<feature type="domain" description="HTH araC/xylS-type" evidence="4">
    <location>
        <begin position="219"/>
        <end position="317"/>
    </location>
</feature>
<dbReference type="InterPro" id="IPR050204">
    <property type="entry name" value="AraC_XylS_family_regulators"/>
</dbReference>